<feature type="non-terminal residue" evidence="2">
    <location>
        <position position="1"/>
    </location>
</feature>
<dbReference type="Proteomes" id="UP001258945">
    <property type="component" value="Unassembled WGS sequence"/>
</dbReference>
<sequence length="234" mass="24949">CGPMQNPVDPLLPPPSPTFDEARVLDALWQVVATRGWYGVTFGRIAAESGVGLDSLRARYGTPMALMAAHARSVDRQVLSTTIPGQGGAARDRIFDLLMRRFDALQPHRAGILRLQADLRRHPLLALSLSPLLMASMAWMLEGAEVDTSGARGLMRVQGLVGVWLATSRSWTDDNSLDLGPTMAALDKALDRAEQIARTLRLDDGDLSAAGHAGIVPGRDAAPSPPAGTDPMLG</sequence>
<evidence type="ECO:0000313" key="2">
    <source>
        <dbReference type="EMBL" id="MDT8333634.1"/>
    </source>
</evidence>
<dbReference type="InterPro" id="IPR009057">
    <property type="entry name" value="Homeodomain-like_sf"/>
</dbReference>
<protein>
    <recommendedName>
        <fullName evidence="4">TetR family transcriptional regulator</fullName>
    </recommendedName>
</protein>
<proteinExistence type="predicted"/>
<keyword evidence="3" id="KW-1185">Reference proteome</keyword>
<gene>
    <name evidence="2" type="ORF">RQ831_21500</name>
</gene>
<accession>A0ABU3MKU4</accession>
<name>A0ABU3MKU4_9PROT</name>
<dbReference type="SUPFAM" id="SSF46689">
    <property type="entry name" value="Homeodomain-like"/>
    <property type="match status" value="1"/>
</dbReference>
<evidence type="ECO:0000313" key="3">
    <source>
        <dbReference type="Proteomes" id="UP001258945"/>
    </source>
</evidence>
<dbReference type="Gene3D" id="1.10.357.10">
    <property type="entry name" value="Tetracycline Repressor, domain 2"/>
    <property type="match status" value="1"/>
</dbReference>
<dbReference type="EMBL" id="JAVVDO010000066">
    <property type="protein sequence ID" value="MDT8333634.1"/>
    <property type="molecule type" value="Genomic_DNA"/>
</dbReference>
<evidence type="ECO:0008006" key="4">
    <source>
        <dbReference type="Google" id="ProtNLM"/>
    </source>
</evidence>
<dbReference type="RefSeq" id="WP_314285177.1">
    <property type="nucleotide sequence ID" value="NZ_JAVVDO010000066.1"/>
</dbReference>
<reference evidence="2 3" key="1">
    <citation type="journal article" date="2019" name="Microb. Pathog.">
        <title>Comparison of VITEK 2, MALDI-TOF MS, 16S rRNA gene sequencing, and whole-genome sequencing for identification of Roseomonas mucosa.</title>
        <authorList>
            <person name="Rudolph W.W."/>
            <person name="Gunzer F."/>
            <person name="Trauth M."/>
            <person name="Bunk B."/>
            <person name="Bigge R."/>
            <person name="Schrottner P."/>
        </authorList>
    </citation>
    <scope>NUCLEOTIDE SEQUENCE [LARGE SCALE GENOMIC DNA]</scope>
    <source>
        <strain evidence="2 3">DSM 103800</strain>
    </source>
</reference>
<organism evidence="2 3">
    <name type="scientific">Roseomonas gilardii</name>
    <dbReference type="NCBI Taxonomy" id="257708"/>
    <lineage>
        <taxon>Bacteria</taxon>
        <taxon>Pseudomonadati</taxon>
        <taxon>Pseudomonadota</taxon>
        <taxon>Alphaproteobacteria</taxon>
        <taxon>Acetobacterales</taxon>
        <taxon>Roseomonadaceae</taxon>
        <taxon>Roseomonas</taxon>
    </lineage>
</organism>
<feature type="region of interest" description="Disordered" evidence="1">
    <location>
        <begin position="212"/>
        <end position="234"/>
    </location>
</feature>
<comment type="caution">
    <text evidence="2">The sequence shown here is derived from an EMBL/GenBank/DDBJ whole genome shotgun (WGS) entry which is preliminary data.</text>
</comment>
<evidence type="ECO:0000256" key="1">
    <source>
        <dbReference type="SAM" id="MobiDB-lite"/>
    </source>
</evidence>